<dbReference type="InterPro" id="IPR009923">
    <property type="entry name" value="Dodecin"/>
</dbReference>
<organism evidence="1 2">
    <name type="scientific">Aporhodopirellula rubra</name>
    <dbReference type="NCBI Taxonomy" id="980271"/>
    <lineage>
        <taxon>Bacteria</taxon>
        <taxon>Pseudomonadati</taxon>
        <taxon>Planctomycetota</taxon>
        <taxon>Planctomycetia</taxon>
        <taxon>Pirellulales</taxon>
        <taxon>Pirellulaceae</taxon>
        <taxon>Aporhodopirellula</taxon>
    </lineage>
</organism>
<dbReference type="Gene3D" id="3.30.1660.10">
    <property type="entry name" value="Flavin-binding protein dodecin"/>
    <property type="match status" value="1"/>
</dbReference>
<dbReference type="NCBIfam" id="NF043052">
    <property type="entry name" value="DodecBact"/>
    <property type="match status" value="1"/>
</dbReference>
<dbReference type="Proteomes" id="UP000536179">
    <property type="component" value="Unassembled WGS sequence"/>
</dbReference>
<protein>
    <recommendedName>
        <fullName evidence="3">Dodecin domain-containing protein</fullName>
    </recommendedName>
</protein>
<dbReference type="InterPro" id="IPR036694">
    <property type="entry name" value="Dodecin-like_sf"/>
</dbReference>
<evidence type="ECO:0000313" key="1">
    <source>
        <dbReference type="EMBL" id="MBB3210173.1"/>
    </source>
</evidence>
<gene>
    <name evidence="1" type="ORF">FHS27_006019</name>
</gene>
<dbReference type="InterPro" id="IPR025543">
    <property type="entry name" value="Dodecin-like"/>
</dbReference>
<dbReference type="InterPro" id="IPR050049">
    <property type="entry name" value="Dodecin_bact"/>
</dbReference>
<proteinExistence type="predicted"/>
<dbReference type="SUPFAM" id="SSF89807">
    <property type="entry name" value="Dodecin-like"/>
    <property type="match status" value="1"/>
</dbReference>
<dbReference type="PANTHER" id="PTHR39324:SF1">
    <property type="entry name" value="CALCIUM DODECIN"/>
    <property type="match status" value="1"/>
</dbReference>
<dbReference type="AlphaFoldDB" id="A0A7W5H959"/>
<dbReference type="EMBL" id="JACHXU010000033">
    <property type="protein sequence ID" value="MBB3210173.1"/>
    <property type="molecule type" value="Genomic_DNA"/>
</dbReference>
<reference evidence="1 2" key="1">
    <citation type="submission" date="2020-08" db="EMBL/GenBank/DDBJ databases">
        <title>Genomic Encyclopedia of Type Strains, Phase III (KMG-III): the genomes of soil and plant-associated and newly described type strains.</title>
        <authorList>
            <person name="Whitman W."/>
        </authorList>
    </citation>
    <scope>NUCLEOTIDE SEQUENCE [LARGE SCALE GENOMIC DNA]</scope>
    <source>
        <strain evidence="1 2">CECT 8075</strain>
    </source>
</reference>
<dbReference type="Pfam" id="PF07311">
    <property type="entry name" value="Dodecin"/>
    <property type="match status" value="1"/>
</dbReference>
<comment type="caution">
    <text evidence="1">The sequence shown here is derived from an EMBL/GenBank/DDBJ whole genome shotgun (WGS) entry which is preliminary data.</text>
</comment>
<keyword evidence="2" id="KW-1185">Reference proteome</keyword>
<dbReference type="PANTHER" id="PTHR39324">
    <property type="entry name" value="CALCIUM DODECIN"/>
    <property type="match status" value="1"/>
</dbReference>
<name>A0A7W5H959_9BACT</name>
<evidence type="ECO:0000313" key="2">
    <source>
        <dbReference type="Proteomes" id="UP000536179"/>
    </source>
</evidence>
<dbReference type="RefSeq" id="WP_009093499.1">
    <property type="nucleotide sequence ID" value="NZ_JACHXU010000033.1"/>
</dbReference>
<sequence length="68" mass="7479">MPHHTYKKIEIVGTSTVSIEDAINNAVEHASSTVRGLSWFEVVETRGTIGEGKVAHWQVTVKIGFTLD</sequence>
<evidence type="ECO:0008006" key="3">
    <source>
        <dbReference type="Google" id="ProtNLM"/>
    </source>
</evidence>
<accession>A0A7W5H959</accession>